<proteinExistence type="predicted"/>
<sequence length="38" mass="4535">MLIENFLWDLQWYLNTNISSEEEVFLGSLVHAVHAKTW</sequence>
<gene>
    <name evidence="1" type="ORF">SI8410_05007492</name>
</gene>
<dbReference type="AlphaFoldDB" id="A0A7I8KGB9"/>
<reference evidence="1" key="1">
    <citation type="submission" date="2020-02" db="EMBL/GenBank/DDBJ databases">
        <authorList>
            <person name="Scholz U."/>
            <person name="Mascher M."/>
            <person name="Fiebig A."/>
        </authorList>
    </citation>
    <scope>NUCLEOTIDE SEQUENCE</scope>
</reference>
<keyword evidence="2" id="KW-1185">Reference proteome</keyword>
<name>A0A7I8KGB9_SPIIN</name>
<organism evidence="1 2">
    <name type="scientific">Spirodela intermedia</name>
    <name type="common">Intermediate duckweed</name>
    <dbReference type="NCBI Taxonomy" id="51605"/>
    <lineage>
        <taxon>Eukaryota</taxon>
        <taxon>Viridiplantae</taxon>
        <taxon>Streptophyta</taxon>
        <taxon>Embryophyta</taxon>
        <taxon>Tracheophyta</taxon>
        <taxon>Spermatophyta</taxon>
        <taxon>Magnoliopsida</taxon>
        <taxon>Liliopsida</taxon>
        <taxon>Araceae</taxon>
        <taxon>Lemnoideae</taxon>
        <taxon>Spirodela</taxon>
    </lineage>
</organism>
<dbReference type="EMBL" id="LR746268">
    <property type="protein sequence ID" value="CAA7396829.1"/>
    <property type="molecule type" value="Genomic_DNA"/>
</dbReference>
<evidence type="ECO:0000313" key="1">
    <source>
        <dbReference type="EMBL" id="CAA7396829.1"/>
    </source>
</evidence>
<dbReference type="Proteomes" id="UP000663760">
    <property type="component" value="Chromosome 5"/>
</dbReference>
<evidence type="ECO:0000313" key="2">
    <source>
        <dbReference type="Proteomes" id="UP000663760"/>
    </source>
</evidence>
<accession>A0A7I8KGB9</accession>
<protein>
    <submittedName>
        <fullName evidence="1">Uncharacterized protein</fullName>
    </submittedName>
</protein>